<dbReference type="SUPFAM" id="SSF49452">
    <property type="entry name" value="Starch-binding domain-like"/>
    <property type="match status" value="1"/>
</dbReference>
<evidence type="ECO:0000256" key="3">
    <source>
        <dbReference type="ARBA" id="ARBA00022448"/>
    </source>
</evidence>
<dbReference type="InterPro" id="IPR010917">
    <property type="entry name" value="TonB_rcpt_CS"/>
</dbReference>
<dbReference type="Pfam" id="PF00593">
    <property type="entry name" value="TonB_dep_Rec_b-barrel"/>
    <property type="match status" value="1"/>
</dbReference>
<dbReference type="PANTHER" id="PTHR32552:SF68">
    <property type="entry name" value="FERRICHROME OUTER MEMBRANE TRANSPORTER_PHAGE RECEPTOR"/>
    <property type="match status" value="1"/>
</dbReference>
<dbReference type="GO" id="GO:0009279">
    <property type="term" value="C:cell outer membrane"/>
    <property type="evidence" value="ECO:0007669"/>
    <property type="project" value="UniProtKB-SubCell"/>
</dbReference>
<evidence type="ECO:0000256" key="9">
    <source>
        <dbReference type="ARBA" id="ARBA00023065"/>
    </source>
</evidence>
<keyword evidence="11 14" id="KW-0472">Membrane</keyword>
<dbReference type="GO" id="GO:0038023">
    <property type="term" value="F:signaling receptor activity"/>
    <property type="evidence" value="ECO:0007669"/>
    <property type="project" value="InterPro"/>
</dbReference>
<keyword evidence="10 15" id="KW-0798">TonB box</keyword>
<comment type="similarity">
    <text evidence="2 14 15">Belongs to the TonB-dependent receptor family.</text>
</comment>
<dbReference type="Pfam" id="PF07715">
    <property type="entry name" value="Plug"/>
    <property type="match status" value="1"/>
</dbReference>
<dbReference type="EMBL" id="AP029612">
    <property type="protein sequence ID" value="BFG70191.1"/>
    <property type="molecule type" value="Genomic_DNA"/>
</dbReference>
<evidence type="ECO:0000256" key="14">
    <source>
        <dbReference type="PROSITE-ProRule" id="PRU01360"/>
    </source>
</evidence>
<dbReference type="InterPro" id="IPR010105">
    <property type="entry name" value="TonB_sidphr_rcpt"/>
</dbReference>
<evidence type="ECO:0000256" key="12">
    <source>
        <dbReference type="ARBA" id="ARBA00023170"/>
    </source>
</evidence>
<dbReference type="Pfam" id="PF13715">
    <property type="entry name" value="CarbopepD_reg_2"/>
    <property type="match status" value="1"/>
</dbReference>
<dbReference type="SUPFAM" id="SSF56935">
    <property type="entry name" value="Porins"/>
    <property type="match status" value="1"/>
</dbReference>
<evidence type="ECO:0000256" key="8">
    <source>
        <dbReference type="ARBA" id="ARBA00023004"/>
    </source>
</evidence>
<reference evidence="18" key="1">
    <citation type="submission" date="2024-02" db="EMBL/GenBank/DDBJ databases">
        <title>Sediminibacterium planktonica sp. nov. and Sediminibacterium longus sp. nov., isolated from surface lake and river water.</title>
        <authorList>
            <person name="Watanabe K."/>
            <person name="Takemine S."/>
            <person name="Ishii Y."/>
            <person name="Ogata Y."/>
            <person name="Shindo C."/>
            <person name="Suda W."/>
        </authorList>
    </citation>
    <scope>NUCLEOTIDE SEQUENCE</scope>
    <source>
        <strain evidence="18">KACHI17</strain>
    </source>
</reference>
<dbReference type="PROSITE" id="PS01156">
    <property type="entry name" value="TONB_DEPENDENT_REC_2"/>
    <property type="match status" value="1"/>
</dbReference>
<evidence type="ECO:0000256" key="13">
    <source>
        <dbReference type="ARBA" id="ARBA00023237"/>
    </source>
</evidence>
<evidence type="ECO:0000256" key="5">
    <source>
        <dbReference type="ARBA" id="ARBA00022496"/>
    </source>
</evidence>
<dbReference type="InterPro" id="IPR036942">
    <property type="entry name" value="Beta-barrel_TonB_sf"/>
</dbReference>
<keyword evidence="8" id="KW-0408">Iron</keyword>
<evidence type="ECO:0000256" key="15">
    <source>
        <dbReference type="RuleBase" id="RU003357"/>
    </source>
</evidence>
<protein>
    <submittedName>
        <fullName evidence="18">TonB-dependent receptor</fullName>
    </submittedName>
</protein>
<dbReference type="PANTHER" id="PTHR32552">
    <property type="entry name" value="FERRICHROME IRON RECEPTOR-RELATED"/>
    <property type="match status" value="1"/>
</dbReference>
<feature type="domain" description="TonB-dependent receptor plug" evidence="17">
    <location>
        <begin position="148"/>
        <end position="242"/>
    </location>
</feature>
<dbReference type="RefSeq" id="WP_353550478.1">
    <property type="nucleotide sequence ID" value="NZ_AP029612.1"/>
</dbReference>
<gene>
    <name evidence="18" type="ORF">KACHI17_10720</name>
</gene>
<evidence type="ECO:0000256" key="1">
    <source>
        <dbReference type="ARBA" id="ARBA00004571"/>
    </source>
</evidence>
<keyword evidence="5" id="KW-0410">Iron transport</keyword>
<dbReference type="Gene3D" id="2.60.40.1120">
    <property type="entry name" value="Carboxypeptidase-like, regulatory domain"/>
    <property type="match status" value="1"/>
</dbReference>
<dbReference type="GO" id="GO:0015891">
    <property type="term" value="P:siderophore transport"/>
    <property type="evidence" value="ECO:0007669"/>
    <property type="project" value="InterPro"/>
</dbReference>
<keyword evidence="12 18" id="KW-0675">Receptor</keyword>
<proteinExistence type="inferred from homology"/>
<keyword evidence="4 14" id="KW-1134">Transmembrane beta strand</keyword>
<dbReference type="GO" id="GO:0030246">
    <property type="term" value="F:carbohydrate binding"/>
    <property type="evidence" value="ECO:0007669"/>
    <property type="project" value="InterPro"/>
</dbReference>
<keyword evidence="9" id="KW-0406">Ion transport</keyword>
<keyword evidence="7" id="KW-0732">Signal</keyword>
<evidence type="ECO:0000256" key="4">
    <source>
        <dbReference type="ARBA" id="ARBA00022452"/>
    </source>
</evidence>
<organism evidence="18">
    <name type="scientific">Sediminibacterium sp. KACHI17</name>
    <dbReference type="NCBI Taxonomy" id="1751071"/>
    <lineage>
        <taxon>Bacteria</taxon>
        <taxon>Pseudomonadati</taxon>
        <taxon>Bacteroidota</taxon>
        <taxon>Chitinophagia</taxon>
        <taxon>Chitinophagales</taxon>
        <taxon>Chitinophagaceae</taxon>
        <taxon>Sediminibacterium</taxon>
    </lineage>
</organism>
<evidence type="ECO:0000259" key="16">
    <source>
        <dbReference type="Pfam" id="PF00593"/>
    </source>
</evidence>
<evidence type="ECO:0000259" key="17">
    <source>
        <dbReference type="Pfam" id="PF07715"/>
    </source>
</evidence>
<evidence type="ECO:0000256" key="7">
    <source>
        <dbReference type="ARBA" id="ARBA00022729"/>
    </source>
</evidence>
<dbReference type="InterPro" id="IPR039426">
    <property type="entry name" value="TonB-dep_rcpt-like"/>
</dbReference>
<dbReference type="NCBIfam" id="TIGR01783">
    <property type="entry name" value="TonB-siderophor"/>
    <property type="match status" value="1"/>
</dbReference>
<dbReference type="AlphaFoldDB" id="A0AAT9GHP5"/>
<evidence type="ECO:0000256" key="6">
    <source>
        <dbReference type="ARBA" id="ARBA00022692"/>
    </source>
</evidence>
<evidence type="ECO:0000256" key="10">
    <source>
        <dbReference type="ARBA" id="ARBA00023077"/>
    </source>
</evidence>
<evidence type="ECO:0000256" key="11">
    <source>
        <dbReference type="ARBA" id="ARBA00023136"/>
    </source>
</evidence>
<accession>A0AAT9GHP5</accession>
<dbReference type="Gene3D" id="2.170.130.10">
    <property type="entry name" value="TonB-dependent receptor, plug domain"/>
    <property type="match status" value="1"/>
</dbReference>
<dbReference type="InterPro" id="IPR000531">
    <property type="entry name" value="Beta-barrel_TonB"/>
</dbReference>
<keyword evidence="3 14" id="KW-0813">Transport</keyword>
<keyword evidence="13 14" id="KW-0998">Cell outer membrane</keyword>
<evidence type="ECO:0000256" key="2">
    <source>
        <dbReference type="ARBA" id="ARBA00009810"/>
    </source>
</evidence>
<comment type="subcellular location">
    <subcellularLocation>
        <location evidence="1 14">Cell outer membrane</location>
        <topology evidence="1 14">Multi-pass membrane protein</topology>
    </subcellularLocation>
</comment>
<sequence length="807" mass="89042">MKRIGNTTARFITFVLVLLITLTPRSVFASGDEPGSAIIKGKVLTNHGTPIIYATITIKENNRTVLTDEEGFFAFRNMHAGTYSLIVSSSGFGTATKVVEVQEKETSVISITIETGITELAEVTVNSGRRKFYRVSSESVARMPLKNLENPQVYNTITASLLQEQVITQFDDALKNAPGIDKLWSSTGRGSDGAAYFSLRGFSVQPSMINGVAGLTNGGLDPANIERIEVIKGPSGTLFGSSLVSFGGLINLQTKRPYDTTGGEISYTGGGFGLNRLTTDINSPLNASKTALFRLNTAYHAEGSFQDAGFRKSLFIAPSFSFKANEKLSFLLNTEFYQSESTNPLMLFLNRTRKLNATTVNELKVDFNRSFTSNDITIKTPTVNLFGQMTYKFNSIWTSQTNISRSTRKSDGYYSYVMYILPGDSLLNRYVSNQNATGYSTSFQQNFMGDFYVGKMRNRMVAGIDVLHLSAQNNSSAYVLFDTVNAIRSDSKYTQLNKAALDNRFAQNNNPTRNTTNSYTYSAYISNVLNITDQLMAMMSVRLDRFDNKGTLTHRTNTIAGAFAQTAVSPKFGLVYQILKDKVSLFGNYMNGFRNVNTVTQPDGSVSNFKPQQANQWEGGVKAELLNRKITASLSYYNIYVTNITRPDPSRAGFTIQDGNMSSRGFEADISANPLPGLNLIAGYSFNKSLNDKTDAASNGRRPVTAGPEQLMNLWASYQFVQGKLKGWGIGFGGNHASENIITNNSVNGLFTIPAYTVAHSTLFYNAASFRIALKVDNVFNERYFKGWTTVEPQLPRRVSANISFRF</sequence>
<name>A0AAT9GHP5_9BACT</name>
<dbReference type="Gene3D" id="2.40.170.20">
    <property type="entry name" value="TonB-dependent receptor, beta-barrel domain"/>
    <property type="match status" value="1"/>
</dbReference>
<dbReference type="PROSITE" id="PS52016">
    <property type="entry name" value="TONB_DEPENDENT_REC_3"/>
    <property type="match status" value="1"/>
</dbReference>
<dbReference type="InterPro" id="IPR012910">
    <property type="entry name" value="Plug_dom"/>
</dbReference>
<dbReference type="CDD" id="cd01347">
    <property type="entry name" value="ligand_gated_channel"/>
    <property type="match status" value="1"/>
</dbReference>
<dbReference type="InterPro" id="IPR037066">
    <property type="entry name" value="Plug_dom_sf"/>
</dbReference>
<dbReference type="GO" id="GO:0015344">
    <property type="term" value="F:siderophore uptake transmembrane transporter activity"/>
    <property type="evidence" value="ECO:0007669"/>
    <property type="project" value="TreeGrafter"/>
</dbReference>
<feature type="domain" description="TonB-dependent receptor-like beta-barrel" evidence="16">
    <location>
        <begin position="349"/>
        <end position="779"/>
    </location>
</feature>
<dbReference type="InterPro" id="IPR013784">
    <property type="entry name" value="Carb-bd-like_fold"/>
</dbReference>
<evidence type="ECO:0000313" key="18">
    <source>
        <dbReference type="EMBL" id="BFG70191.1"/>
    </source>
</evidence>
<keyword evidence="6 14" id="KW-0812">Transmembrane</keyword>